<protein>
    <submittedName>
        <fullName evidence="2">Uncharacterized protein</fullName>
    </submittedName>
</protein>
<keyword evidence="3" id="KW-1185">Reference proteome</keyword>
<evidence type="ECO:0000256" key="1">
    <source>
        <dbReference type="SAM" id="SignalP"/>
    </source>
</evidence>
<organism evidence="2 3">
    <name type="scientific">Drosophila guanche</name>
    <name type="common">Fruit fly</name>
    <dbReference type="NCBI Taxonomy" id="7266"/>
    <lineage>
        <taxon>Eukaryota</taxon>
        <taxon>Metazoa</taxon>
        <taxon>Ecdysozoa</taxon>
        <taxon>Arthropoda</taxon>
        <taxon>Hexapoda</taxon>
        <taxon>Insecta</taxon>
        <taxon>Pterygota</taxon>
        <taxon>Neoptera</taxon>
        <taxon>Endopterygota</taxon>
        <taxon>Diptera</taxon>
        <taxon>Brachycera</taxon>
        <taxon>Muscomorpha</taxon>
        <taxon>Ephydroidea</taxon>
        <taxon>Drosophilidae</taxon>
        <taxon>Drosophila</taxon>
        <taxon>Sophophora</taxon>
    </lineage>
</organism>
<dbReference type="OrthoDB" id="7968486at2759"/>
<dbReference type="AlphaFoldDB" id="A0A3B0J9M1"/>
<dbReference type="STRING" id="7266.A0A3B0J9M1"/>
<dbReference type="Proteomes" id="UP000268350">
    <property type="component" value="Unassembled WGS sequence"/>
</dbReference>
<gene>
    <name evidence="2" type="ORF">DGUA_6G011310</name>
</gene>
<feature type="signal peptide" evidence="1">
    <location>
        <begin position="1"/>
        <end position="19"/>
    </location>
</feature>
<accession>A0A3B0J9M1</accession>
<sequence>MSKLCVLLVLVVLVAAIEADGGRRRPPCAGRCNKKDLLSRRTVCIRDSRTKTCTKLLACRLREKNCARRDNGLEPVKQTCVTRCRNILGGSGASGRCAPRLRTPSPVSHDGKRVRECRQRRCLEDKVASCWTDRQGGCSVQSRCEARRRNCSRKPTNQWIRTEQWRCSGIIQGEGGRRCRTRTIIDKD</sequence>
<evidence type="ECO:0000313" key="3">
    <source>
        <dbReference type="Proteomes" id="UP000268350"/>
    </source>
</evidence>
<evidence type="ECO:0000313" key="2">
    <source>
        <dbReference type="EMBL" id="SPP78625.1"/>
    </source>
</evidence>
<keyword evidence="1" id="KW-0732">Signal</keyword>
<reference evidence="3" key="1">
    <citation type="submission" date="2018-01" db="EMBL/GenBank/DDBJ databases">
        <authorList>
            <person name="Alioto T."/>
            <person name="Alioto T."/>
        </authorList>
    </citation>
    <scope>NUCLEOTIDE SEQUENCE [LARGE SCALE GENOMIC DNA]</scope>
</reference>
<name>A0A3B0J9M1_DROGU</name>
<dbReference type="EMBL" id="OUUW01000003">
    <property type="protein sequence ID" value="SPP78625.1"/>
    <property type="molecule type" value="Genomic_DNA"/>
</dbReference>
<proteinExistence type="predicted"/>
<dbReference type="OMA" id="QSRCEAR"/>
<feature type="chain" id="PRO_5017416349" evidence="1">
    <location>
        <begin position="20"/>
        <end position="188"/>
    </location>
</feature>